<proteinExistence type="predicted"/>
<reference evidence="2 3" key="1">
    <citation type="submission" date="2020-06" db="EMBL/GenBank/DDBJ databases">
        <title>Altererythrobacter lutimaris sp. nov., a marine bacterium isolated from a tidal flat.</title>
        <authorList>
            <person name="Kim D."/>
            <person name="Yoo Y."/>
            <person name="Kim J.-J."/>
        </authorList>
    </citation>
    <scope>NUCLEOTIDE SEQUENCE [LARGE SCALE GENOMIC DNA]</scope>
    <source>
        <strain evidence="2 3">JGD-16</strain>
    </source>
</reference>
<evidence type="ECO:0000256" key="1">
    <source>
        <dbReference type="SAM" id="Phobius"/>
    </source>
</evidence>
<feature type="transmembrane region" description="Helical" evidence="1">
    <location>
        <begin position="6"/>
        <end position="24"/>
    </location>
</feature>
<sequence>MLIPAETLQFAGSLVAILILAWLVKRLGLGRNPTLADDDHAKTVAAEVHDGFVAESVARDEKGEGALLRDARGRTMVLKPHGVHFAGRILTSSASATLSGSSLQIMSGEKRFGDVYLTIEDAAYWAEAINRLHEAGNA</sequence>
<gene>
    <name evidence="2" type="ORF">HUO12_09465</name>
</gene>
<name>A0A850H781_9SPHN</name>
<dbReference type="EMBL" id="JABWTA010000001">
    <property type="protein sequence ID" value="NVE95124.1"/>
    <property type="molecule type" value="Genomic_DNA"/>
</dbReference>
<keyword evidence="1" id="KW-0812">Transmembrane</keyword>
<keyword evidence="1" id="KW-0472">Membrane</keyword>
<keyword evidence="3" id="KW-1185">Reference proteome</keyword>
<keyword evidence="1" id="KW-1133">Transmembrane helix</keyword>
<comment type="caution">
    <text evidence="2">The sequence shown here is derived from an EMBL/GenBank/DDBJ whole genome shotgun (WGS) entry which is preliminary data.</text>
</comment>
<accession>A0A850H781</accession>
<organism evidence="2 3">
    <name type="scientific">Altererythrobacter lutimaris</name>
    <dbReference type="NCBI Taxonomy" id="2743979"/>
    <lineage>
        <taxon>Bacteria</taxon>
        <taxon>Pseudomonadati</taxon>
        <taxon>Pseudomonadota</taxon>
        <taxon>Alphaproteobacteria</taxon>
        <taxon>Sphingomonadales</taxon>
        <taxon>Erythrobacteraceae</taxon>
        <taxon>Altererythrobacter</taxon>
    </lineage>
</organism>
<evidence type="ECO:0000313" key="2">
    <source>
        <dbReference type="EMBL" id="NVE95124.1"/>
    </source>
</evidence>
<evidence type="ECO:0000313" key="3">
    <source>
        <dbReference type="Proteomes" id="UP000546031"/>
    </source>
</evidence>
<dbReference type="Proteomes" id="UP000546031">
    <property type="component" value="Unassembled WGS sequence"/>
</dbReference>
<protein>
    <submittedName>
        <fullName evidence="2">Uncharacterized protein</fullName>
    </submittedName>
</protein>
<dbReference type="RefSeq" id="WP_176273320.1">
    <property type="nucleotide sequence ID" value="NZ_JABWTA010000001.1"/>
</dbReference>
<dbReference type="AlphaFoldDB" id="A0A850H781"/>